<dbReference type="InterPro" id="IPR002734">
    <property type="entry name" value="RibDG_C"/>
</dbReference>
<sequence>MLNRPYTIITSEVTVDGKLTLHRGASSKELMTLMDIEAYKYLHQIRAKVDAIMVGCETVRTDNPSLTVRYVEGKNPIRVIPCGSGNIPTDANIFSKDATTWVLTTPRMPEETKRAIEEKGHQVFVFEKDKLDFKEIWQFLWEKGIKSILVEGGAYVNWQLVKNKLVDEIRLIHLPVVVGGEDIPTLVGGEGFKSLSKLLHLRLRAHFVRGRQLITEWEVVKDKSF</sequence>
<proteinExistence type="predicted"/>
<evidence type="ECO:0000256" key="1">
    <source>
        <dbReference type="ARBA" id="ARBA00005104"/>
    </source>
</evidence>
<dbReference type="InterPro" id="IPR050765">
    <property type="entry name" value="Riboflavin_Biosynth_HTPR"/>
</dbReference>
<dbReference type="Proteomes" id="UP000606463">
    <property type="component" value="Unassembled WGS sequence"/>
</dbReference>
<dbReference type="Pfam" id="PF01872">
    <property type="entry name" value="RibD_C"/>
    <property type="match status" value="1"/>
</dbReference>
<name>A0A9D1CEZ6_AQUAO</name>
<dbReference type="NCBIfam" id="TIGR00227">
    <property type="entry name" value="ribD_Cterm"/>
    <property type="match status" value="1"/>
</dbReference>
<dbReference type="AlphaFoldDB" id="A0A9D1CEZ6"/>
<feature type="domain" description="Bacterial bifunctional deaminase-reductase C-terminal" evidence="4">
    <location>
        <begin position="5"/>
        <end position="213"/>
    </location>
</feature>
<comment type="pathway">
    <text evidence="1">Cofactor biosynthesis; riboflavin biosynthesis.</text>
</comment>
<keyword evidence="2" id="KW-0521">NADP</keyword>
<gene>
    <name evidence="5" type="ORF">EYH37_00595</name>
</gene>
<evidence type="ECO:0000259" key="4">
    <source>
        <dbReference type="Pfam" id="PF01872"/>
    </source>
</evidence>
<dbReference type="PANTHER" id="PTHR38011">
    <property type="entry name" value="DIHYDROFOLATE REDUCTASE FAMILY PROTEIN (AFU_ORTHOLOGUE AFUA_8G06820)"/>
    <property type="match status" value="1"/>
</dbReference>
<comment type="caution">
    <text evidence="5">The sequence shown here is derived from an EMBL/GenBank/DDBJ whole genome shotgun (WGS) entry which is preliminary data.</text>
</comment>
<organism evidence="5 6">
    <name type="scientific">Aquifex aeolicus</name>
    <dbReference type="NCBI Taxonomy" id="63363"/>
    <lineage>
        <taxon>Bacteria</taxon>
        <taxon>Pseudomonadati</taxon>
        <taxon>Aquificota</taxon>
        <taxon>Aquificia</taxon>
        <taxon>Aquificales</taxon>
        <taxon>Aquificaceae</taxon>
        <taxon>Aquifex</taxon>
    </lineage>
</organism>
<dbReference type="GO" id="GO:0008703">
    <property type="term" value="F:5-amino-6-(5-phosphoribosylamino)uracil reductase activity"/>
    <property type="evidence" value="ECO:0007669"/>
    <property type="project" value="InterPro"/>
</dbReference>
<reference evidence="5" key="1">
    <citation type="journal article" date="2020" name="ISME J.">
        <title>Gammaproteobacteria mediating utilization of methyl-, sulfur- and petroleum organic compounds in deep ocean hydrothermal plumes.</title>
        <authorList>
            <person name="Zhou Z."/>
            <person name="Liu Y."/>
            <person name="Pan J."/>
            <person name="Cron B.R."/>
            <person name="Toner B.M."/>
            <person name="Anantharaman K."/>
            <person name="Breier J.A."/>
            <person name="Dick G.J."/>
            <person name="Li M."/>
        </authorList>
    </citation>
    <scope>NUCLEOTIDE SEQUENCE</scope>
    <source>
        <strain evidence="5">SZUA-1501</strain>
    </source>
</reference>
<evidence type="ECO:0000256" key="3">
    <source>
        <dbReference type="ARBA" id="ARBA00023002"/>
    </source>
</evidence>
<dbReference type="PANTHER" id="PTHR38011:SF7">
    <property type="entry name" value="2,5-DIAMINO-6-RIBOSYLAMINO-4(3H)-PYRIMIDINONE 5'-PHOSPHATE REDUCTASE"/>
    <property type="match status" value="1"/>
</dbReference>
<evidence type="ECO:0000313" key="5">
    <source>
        <dbReference type="EMBL" id="HIP97856.1"/>
    </source>
</evidence>
<dbReference type="Gene3D" id="3.40.430.10">
    <property type="entry name" value="Dihydrofolate Reductase, subunit A"/>
    <property type="match status" value="1"/>
</dbReference>
<keyword evidence="3" id="KW-0560">Oxidoreductase</keyword>
<dbReference type="GO" id="GO:0009231">
    <property type="term" value="P:riboflavin biosynthetic process"/>
    <property type="evidence" value="ECO:0007669"/>
    <property type="project" value="InterPro"/>
</dbReference>
<dbReference type="InterPro" id="IPR024072">
    <property type="entry name" value="DHFR-like_dom_sf"/>
</dbReference>
<evidence type="ECO:0000313" key="6">
    <source>
        <dbReference type="Proteomes" id="UP000606463"/>
    </source>
</evidence>
<protein>
    <submittedName>
        <fullName evidence="5">5-amino-6-(5-phosphoribosylamino)uracil reductase</fullName>
    </submittedName>
</protein>
<dbReference type="GO" id="GO:0050661">
    <property type="term" value="F:NADP binding"/>
    <property type="evidence" value="ECO:0007669"/>
    <property type="project" value="InterPro"/>
</dbReference>
<dbReference type="EMBL" id="DQVE01000006">
    <property type="protein sequence ID" value="HIP97856.1"/>
    <property type="molecule type" value="Genomic_DNA"/>
</dbReference>
<dbReference type="InterPro" id="IPR011549">
    <property type="entry name" value="RibD_C"/>
</dbReference>
<accession>A0A9D1CEZ6</accession>
<dbReference type="SUPFAM" id="SSF53597">
    <property type="entry name" value="Dihydrofolate reductase-like"/>
    <property type="match status" value="1"/>
</dbReference>
<evidence type="ECO:0000256" key="2">
    <source>
        <dbReference type="ARBA" id="ARBA00022857"/>
    </source>
</evidence>